<sequence>MLDKSYLDNAGCEVLILSLREIRNSTRPNQNSVELKQLQDLFTKWKVISKHVGMEENSTLKVQRKSRSIHHNSDFSRLADTSCSDEAHD</sequence>
<organism evidence="2 3">
    <name type="scientific">Petrolisthes cinctipes</name>
    <name type="common">Flat porcelain crab</name>
    <dbReference type="NCBI Taxonomy" id="88211"/>
    <lineage>
        <taxon>Eukaryota</taxon>
        <taxon>Metazoa</taxon>
        <taxon>Ecdysozoa</taxon>
        <taxon>Arthropoda</taxon>
        <taxon>Crustacea</taxon>
        <taxon>Multicrustacea</taxon>
        <taxon>Malacostraca</taxon>
        <taxon>Eumalacostraca</taxon>
        <taxon>Eucarida</taxon>
        <taxon>Decapoda</taxon>
        <taxon>Pleocyemata</taxon>
        <taxon>Anomura</taxon>
        <taxon>Galatheoidea</taxon>
        <taxon>Porcellanidae</taxon>
        <taxon>Petrolisthes</taxon>
    </lineage>
</organism>
<gene>
    <name evidence="2" type="ORF">Pcinc_019273</name>
</gene>
<dbReference type="Proteomes" id="UP001286313">
    <property type="component" value="Unassembled WGS sequence"/>
</dbReference>
<evidence type="ECO:0000313" key="2">
    <source>
        <dbReference type="EMBL" id="KAK3875880.1"/>
    </source>
</evidence>
<evidence type="ECO:0000256" key="1">
    <source>
        <dbReference type="SAM" id="MobiDB-lite"/>
    </source>
</evidence>
<protein>
    <submittedName>
        <fullName evidence="2">Uncharacterized protein</fullName>
    </submittedName>
</protein>
<feature type="compositionally biased region" description="Polar residues" evidence="1">
    <location>
        <begin position="79"/>
        <end position="89"/>
    </location>
</feature>
<name>A0AAE1FKM4_PETCI</name>
<dbReference type="EMBL" id="JAWQEG010001903">
    <property type="protein sequence ID" value="KAK3875880.1"/>
    <property type="molecule type" value="Genomic_DNA"/>
</dbReference>
<dbReference type="AlphaFoldDB" id="A0AAE1FKM4"/>
<accession>A0AAE1FKM4</accession>
<keyword evidence="3" id="KW-1185">Reference proteome</keyword>
<feature type="region of interest" description="Disordered" evidence="1">
    <location>
        <begin position="63"/>
        <end position="89"/>
    </location>
</feature>
<evidence type="ECO:0000313" key="3">
    <source>
        <dbReference type="Proteomes" id="UP001286313"/>
    </source>
</evidence>
<proteinExistence type="predicted"/>
<comment type="caution">
    <text evidence="2">The sequence shown here is derived from an EMBL/GenBank/DDBJ whole genome shotgun (WGS) entry which is preliminary data.</text>
</comment>
<reference evidence="2" key="1">
    <citation type="submission" date="2023-10" db="EMBL/GenBank/DDBJ databases">
        <title>Genome assemblies of two species of porcelain crab, Petrolisthes cinctipes and Petrolisthes manimaculis (Anomura: Porcellanidae).</title>
        <authorList>
            <person name="Angst P."/>
        </authorList>
    </citation>
    <scope>NUCLEOTIDE SEQUENCE</scope>
    <source>
        <strain evidence="2">PB745_01</strain>
        <tissue evidence="2">Gill</tissue>
    </source>
</reference>